<reference evidence="2 3" key="1">
    <citation type="journal article" date="2012" name="Genome Biol.">
        <title>Genome and low-iron response of an oceanic diatom adapted to chronic iron limitation.</title>
        <authorList>
            <person name="Lommer M."/>
            <person name="Specht M."/>
            <person name="Roy A.S."/>
            <person name="Kraemer L."/>
            <person name="Andreson R."/>
            <person name="Gutowska M.A."/>
            <person name="Wolf J."/>
            <person name="Bergner S.V."/>
            <person name="Schilhabel M.B."/>
            <person name="Klostermeier U.C."/>
            <person name="Beiko R.G."/>
            <person name="Rosenstiel P."/>
            <person name="Hippler M."/>
            <person name="Laroche J."/>
        </authorList>
    </citation>
    <scope>NUCLEOTIDE SEQUENCE [LARGE SCALE GENOMIC DNA]</scope>
    <source>
        <strain evidence="2 3">CCMP1005</strain>
    </source>
</reference>
<dbReference type="Proteomes" id="UP000266841">
    <property type="component" value="Unassembled WGS sequence"/>
</dbReference>
<dbReference type="EMBL" id="AGNL01005019">
    <property type="protein sequence ID" value="EJK72969.1"/>
    <property type="molecule type" value="Genomic_DNA"/>
</dbReference>
<name>K0T782_THAOC</name>
<evidence type="ECO:0000256" key="1">
    <source>
        <dbReference type="SAM" id="SignalP"/>
    </source>
</evidence>
<dbReference type="eggNOG" id="ENOG502T6FF">
    <property type="taxonomic scope" value="Eukaryota"/>
</dbReference>
<evidence type="ECO:0000313" key="3">
    <source>
        <dbReference type="Proteomes" id="UP000266841"/>
    </source>
</evidence>
<keyword evidence="3" id="KW-1185">Reference proteome</keyword>
<dbReference type="OMA" id="WMSAENI"/>
<evidence type="ECO:0000313" key="2">
    <source>
        <dbReference type="EMBL" id="EJK72969.1"/>
    </source>
</evidence>
<dbReference type="OrthoDB" id="426133at2759"/>
<sequence>MKIVITLATLSAMSLRGASAACGDVKTIASITGDPSSCNYANFLAALGTTGECTEDEIFALLGVSEDAGEREEYVDELCAYDAPVQFVEIQGTYQLDRRYFAGGGPLVDGGDDWATRSWKIQNFHNNMGDSTIISWPEYLARIDYNAGVDGNGNPLNPEGQSDNGYPANMNLDVSCALQTAMCCFVDDSNGPSPDDFASVMTTDVCRHDLANSRQSNHINHGWSVFPGAEKPVHCTGFTWEDETIDLIGNLMYDASLSLTATKGYLKAIPGAPMCGCVEHMPVVEKAACRKAKVADGTDVTFTFNYADGDLSAENEASIVYEDCDGDLKAEYQAVHADNADAIDAHLVGDGGCEADIVDYLNEEQFLHVGVSPTRYLDVNATGGSWSDLLVGEGTRFMPPDLDIVKSDAEFRAMFAACLPTKQRFCMLRRVCDSCTTPSHRDIYYQRIGTTVDDLPKGYGGAVDEEGDPIFDVDNGETNLQELFTDMWMSAENILGVNFNLYSSYADALSGDGAWTWCNYDHKGIGFPRDCGPTGPVHNNWNSYKKFGHGYANYHGYYIELP</sequence>
<dbReference type="AlphaFoldDB" id="K0T782"/>
<proteinExistence type="predicted"/>
<gene>
    <name evidence="2" type="ORF">THAOC_05448</name>
</gene>
<comment type="caution">
    <text evidence="2">The sequence shown here is derived from an EMBL/GenBank/DDBJ whole genome shotgun (WGS) entry which is preliminary data.</text>
</comment>
<organism evidence="2 3">
    <name type="scientific">Thalassiosira oceanica</name>
    <name type="common">Marine diatom</name>
    <dbReference type="NCBI Taxonomy" id="159749"/>
    <lineage>
        <taxon>Eukaryota</taxon>
        <taxon>Sar</taxon>
        <taxon>Stramenopiles</taxon>
        <taxon>Ochrophyta</taxon>
        <taxon>Bacillariophyta</taxon>
        <taxon>Coscinodiscophyceae</taxon>
        <taxon>Thalassiosirophycidae</taxon>
        <taxon>Thalassiosirales</taxon>
        <taxon>Thalassiosiraceae</taxon>
        <taxon>Thalassiosira</taxon>
    </lineage>
</organism>
<accession>K0T782</accession>
<protein>
    <submittedName>
        <fullName evidence="2">Uncharacterized protein</fullName>
    </submittedName>
</protein>
<feature type="chain" id="PRO_5003841643" evidence="1">
    <location>
        <begin position="21"/>
        <end position="562"/>
    </location>
</feature>
<feature type="signal peptide" evidence="1">
    <location>
        <begin position="1"/>
        <end position="20"/>
    </location>
</feature>
<keyword evidence="1" id="KW-0732">Signal</keyword>